<dbReference type="GO" id="GO:0003918">
    <property type="term" value="F:DNA topoisomerase type II (double strand cut, ATP-hydrolyzing) activity"/>
    <property type="evidence" value="ECO:0007669"/>
    <property type="project" value="UniProtKB-EC"/>
</dbReference>
<evidence type="ECO:0000256" key="2">
    <source>
        <dbReference type="ARBA" id="ARBA00001946"/>
    </source>
</evidence>
<keyword evidence="7 9" id="KW-0238">DNA-binding</keyword>
<evidence type="ECO:0000256" key="7">
    <source>
        <dbReference type="ARBA" id="ARBA00023125"/>
    </source>
</evidence>
<proteinExistence type="predicted"/>
<dbReference type="GO" id="GO:0000819">
    <property type="term" value="P:sister chromatid segregation"/>
    <property type="evidence" value="ECO:0007669"/>
    <property type="project" value="TreeGrafter"/>
</dbReference>
<dbReference type="InterPro" id="IPR013757">
    <property type="entry name" value="Topo_IIA_A_a_sf"/>
</dbReference>
<feature type="region of interest" description="Disordered" evidence="10">
    <location>
        <begin position="272"/>
        <end position="305"/>
    </location>
</feature>
<dbReference type="Gene3D" id="1.10.268.10">
    <property type="entry name" value="Topoisomerase, domain 3"/>
    <property type="match status" value="1"/>
</dbReference>
<dbReference type="PANTHER" id="PTHR10169">
    <property type="entry name" value="DNA TOPOISOMERASE/GYRASE"/>
    <property type="match status" value="1"/>
</dbReference>
<dbReference type="Proteomes" id="UP000663836">
    <property type="component" value="Unassembled WGS sequence"/>
</dbReference>
<protein>
    <recommendedName>
        <fullName evidence="3">DNA topoisomerase (ATP-hydrolyzing)</fullName>
        <ecNumber evidence="3">5.6.2.2</ecNumber>
    </recommendedName>
</protein>
<feature type="compositionally biased region" description="Acidic residues" evidence="10">
    <location>
        <begin position="163"/>
        <end position="175"/>
    </location>
</feature>
<dbReference type="EMBL" id="CAJOBD010004033">
    <property type="protein sequence ID" value="CAF3977450.1"/>
    <property type="molecule type" value="Genomic_DNA"/>
</dbReference>
<dbReference type="EC" id="5.6.2.2" evidence="3"/>
<feature type="non-terminal residue" evidence="12">
    <location>
        <position position="1"/>
    </location>
</feature>
<evidence type="ECO:0000256" key="5">
    <source>
        <dbReference type="ARBA" id="ARBA00022840"/>
    </source>
</evidence>
<feature type="compositionally biased region" description="Basic and acidic residues" evidence="10">
    <location>
        <begin position="369"/>
        <end position="384"/>
    </location>
</feature>
<dbReference type="GO" id="GO:0003677">
    <property type="term" value="F:DNA binding"/>
    <property type="evidence" value="ECO:0007669"/>
    <property type="project" value="UniProtKB-UniRule"/>
</dbReference>
<evidence type="ECO:0000256" key="3">
    <source>
        <dbReference type="ARBA" id="ARBA00012895"/>
    </source>
</evidence>
<dbReference type="SUPFAM" id="SSF56719">
    <property type="entry name" value="Type II DNA topoisomerase"/>
    <property type="match status" value="1"/>
</dbReference>
<evidence type="ECO:0000256" key="4">
    <source>
        <dbReference type="ARBA" id="ARBA00022741"/>
    </source>
</evidence>
<feature type="region of interest" description="Disordered" evidence="10">
    <location>
        <begin position="144"/>
        <end position="188"/>
    </location>
</feature>
<evidence type="ECO:0000313" key="12">
    <source>
        <dbReference type="EMBL" id="CAF3977450.1"/>
    </source>
</evidence>
<dbReference type="InterPro" id="IPR050634">
    <property type="entry name" value="DNA_Topoisomerase_II"/>
</dbReference>
<feature type="compositionally biased region" description="Basic residues" evidence="10">
    <location>
        <begin position="414"/>
        <end position="424"/>
    </location>
</feature>
<feature type="active site" description="O-(5'-phospho-DNA)-tyrosine intermediate" evidence="9">
    <location>
        <position position="1"/>
    </location>
</feature>
<dbReference type="GO" id="GO:0006265">
    <property type="term" value="P:DNA topological change"/>
    <property type="evidence" value="ECO:0007669"/>
    <property type="project" value="UniProtKB-UniRule"/>
</dbReference>
<dbReference type="GO" id="GO:0005634">
    <property type="term" value="C:nucleus"/>
    <property type="evidence" value="ECO:0007669"/>
    <property type="project" value="TreeGrafter"/>
</dbReference>
<keyword evidence="4" id="KW-0547">Nucleotide-binding</keyword>
<evidence type="ECO:0000259" key="11">
    <source>
        <dbReference type="PROSITE" id="PS52040"/>
    </source>
</evidence>
<evidence type="ECO:0000256" key="6">
    <source>
        <dbReference type="ARBA" id="ARBA00023029"/>
    </source>
</evidence>
<evidence type="ECO:0000313" key="13">
    <source>
        <dbReference type="Proteomes" id="UP000663836"/>
    </source>
</evidence>
<sequence>YHTDTTVRFVVKLSQAQFVKFNESGLHKNFRLQETFKLTNMVLFDHNGILHRYKSPEEICQEFFMVRLIMYVKRKEYMVGTLQSQCLKLDNIARFIKEKIENIISVENKKISAVVEMLIERKYDRDPEKVWREEAKKKFAVEIQTNANSDNPDQLDDLQQKQEDDEDEENDDDDENTNKKAKPTTSSTANKIDTTYYDYLINMSLRNLTKERRNEILKEQQEKHEKLDALQKKSPEDLYEDDLDHFEAEYHKAIEKERADEMSEVAHYTTKKAAGTTTTDGKSRKKQVIKPQRAETKPAPNGQRIQPVIDPAFVKKVTEELMKRNREEKTIADKRTIIEYLVKEGVTSQELSEIMQIRCKEKKRIGNAIEKKSNETTKEKKMDGTIDENSNSSMISIDGKDNSENIKQEMSPKRNAKRTVKGKVVKYGSDEDSSNENQENIGDNESDYVGSDSEIEKKIKKTKSKPKIPSPEKKNALSVLMQNRQNKDENKTEKPKKPRTKKDPDATTKKETVKKETKTAKRPKPTAESDDDDITILSTSPSANKKARTQRDAAAKKNYHISDDDDFD</sequence>
<evidence type="ECO:0000256" key="9">
    <source>
        <dbReference type="PROSITE-ProRule" id="PRU01384"/>
    </source>
</evidence>
<dbReference type="GO" id="GO:0000712">
    <property type="term" value="P:resolution of meiotic recombination intermediates"/>
    <property type="evidence" value="ECO:0007669"/>
    <property type="project" value="TreeGrafter"/>
</dbReference>
<dbReference type="InterPro" id="IPR002205">
    <property type="entry name" value="Topo_IIA_dom_A"/>
</dbReference>
<feature type="domain" description="Topo IIA-type catalytic" evidence="11">
    <location>
        <begin position="1"/>
        <end position="243"/>
    </location>
</feature>
<evidence type="ECO:0000256" key="1">
    <source>
        <dbReference type="ARBA" id="ARBA00000185"/>
    </source>
</evidence>
<gene>
    <name evidence="12" type="ORF">JBS370_LOCUS24986</name>
</gene>
<dbReference type="GO" id="GO:0005524">
    <property type="term" value="F:ATP binding"/>
    <property type="evidence" value="ECO:0007669"/>
    <property type="project" value="UniProtKB-KW"/>
</dbReference>
<dbReference type="Pfam" id="PF00521">
    <property type="entry name" value="DNA_topoisoIV"/>
    <property type="match status" value="1"/>
</dbReference>
<feature type="compositionally biased region" description="Basic and acidic residues" evidence="10">
    <location>
        <begin position="485"/>
        <end position="519"/>
    </location>
</feature>
<keyword evidence="6 9" id="KW-0799">Topoisomerase</keyword>
<organism evidence="12 13">
    <name type="scientific">Rotaria sordida</name>
    <dbReference type="NCBI Taxonomy" id="392033"/>
    <lineage>
        <taxon>Eukaryota</taxon>
        <taxon>Metazoa</taxon>
        <taxon>Spiralia</taxon>
        <taxon>Gnathifera</taxon>
        <taxon>Rotifera</taxon>
        <taxon>Eurotatoria</taxon>
        <taxon>Bdelloidea</taxon>
        <taxon>Philodinida</taxon>
        <taxon>Philodinidae</taxon>
        <taxon>Rotaria</taxon>
    </lineage>
</organism>
<accession>A0A819MCK4</accession>
<comment type="cofactor">
    <cofactor evidence="2">
        <name>Mg(2+)</name>
        <dbReference type="ChEBI" id="CHEBI:18420"/>
    </cofactor>
</comment>
<feature type="region of interest" description="Disordered" evidence="10">
    <location>
        <begin position="362"/>
        <end position="568"/>
    </location>
</feature>
<name>A0A819MCK4_9BILA</name>
<comment type="catalytic activity">
    <reaction evidence="1 9">
        <text>ATP-dependent breakage, passage and rejoining of double-stranded DNA.</text>
        <dbReference type="EC" id="5.6.2.2"/>
    </reaction>
</comment>
<comment type="caution">
    <text evidence="12">The sequence shown here is derived from an EMBL/GenBank/DDBJ whole genome shotgun (WGS) entry which is preliminary data.</text>
</comment>
<keyword evidence="5" id="KW-0067">ATP-binding</keyword>
<dbReference type="AlphaFoldDB" id="A0A819MCK4"/>
<dbReference type="PROSITE" id="PS52040">
    <property type="entry name" value="TOPO_IIA"/>
    <property type="match status" value="1"/>
</dbReference>
<dbReference type="InterPro" id="IPR013760">
    <property type="entry name" value="Topo_IIA-like_dom_sf"/>
</dbReference>
<keyword evidence="8 9" id="KW-0413">Isomerase</keyword>
<dbReference type="PANTHER" id="PTHR10169:SF38">
    <property type="entry name" value="DNA TOPOISOMERASE 2"/>
    <property type="match status" value="1"/>
</dbReference>
<evidence type="ECO:0000256" key="10">
    <source>
        <dbReference type="SAM" id="MobiDB-lite"/>
    </source>
</evidence>
<evidence type="ECO:0000256" key="8">
    <source>
        <dbReference type="ARBA" id="ARBA00023235"/>
    </source>
</evidence>
<reference evidence="12" key="1">
    <citation type="submission" date="2021-02" db="EMBL/GenBank/DDBJ databases">
        <authorList>
            <person name="Nowell W R."/>
        </authorList>
    </citation>
    <scope>NUCLEOTIDE SEQUENCE</scope>
</reference>
<feature type="compositionally biased region" description="Basic and acidic residues" evidence="10">
    <location>
        <begin position="398"/>
        <end position="412"/>
    </location>
</feature>